<dbReference type="NCBIfam" id="TIGR00239">
    <property type="entry name" value="2oxo_dh_E1"/>
    <property type="match status" value="1"/>
</dbReference>
<reference evidence="8 9" key="1">
    <citation type="submission" date="2025-08" db="UniProtKB">
        <authorList>
            <consortium name="RefSeq"/>
        </authorList>
    </citation>
    <scope>IDENTIFICATION</scope>
</reference>
<evidence type="ECO:0000256" key="5">
    <source>
        <dbReference type="ARBA" id="ARBA00023052"/>
    </source>
</evidence>
<evidence type="ECO:0000313" key="7">
    <source>
        <dbReference type="Proteomes" id="UP000515154"/>
    </source>
</evidence>
<dbReference type="InterPro" id="IPR031717">
    <property type="entry name" value="ODO-1/KGD_C"/>
</dbReference>
<protein>
    <submittedName>
        <fullName evidence="8 9">Probable 2-oxoglutarate dehydrogenase E1 component DHKTD1, mitochondrial</fullName>
    </submittedName>
</protein>
<dbReference type="Pfam" id="PF16870">
    <property type="entry name" value="OxoGdeHyase_C"/>
    <property type="match status" value="1"/>
</dbReference>
<organism evidence="7 8">
    <name type="scientific">Octopus sinensis</name>
    <name type="common">East Asian common octopus</name>
    <dbReference type="NCBI Taxonomy" id="2607531"/>
    <lineage>
        <taxon>Eukaryota</taxon>
        <taxon>Metazoa</taxon>
        <taxon>Spiralia</taxon>
        <taxon>Lophotrochozoa</taxon>
        <taxon>Mollusca</taxon>
        <taxon>Cephalopoda</taxon>
        <taxon>Coleoidea</taxon>
        <taxon>Octopodiformes</taxon>
        <taxon>Octopoda</taxon>
        <taxon>Incirrata</taxon>
        <taxon>Octopodidae</taxon>
        <taxon>Octopus</taxon>
    </lineage>
</organism>
<dbReference type="CDD" id="cd02016">
    <property type="entry name" value="TPP_E1_OGDC_like"/>
    <property type="match status" value="1"/>
</dbReference>
<dbReference type="PANTHER" id="PTHR23152">
    <property type="entry name" value="2-OXOGLUTARATE DEHYDROGENASE"/>
    <property type="match status" value="1"/>
</dbReference>
<evidence type="ECO:0000256" key="2">
    <source>
        <dbReference type="ARBA" id="ARBA00006936"/>
    </source>
</evidence>
<dbReference type="Gene3D" id="3.40.50.11610">
    <property type="entry name" value="Multifunctional 2-oxoglutarate metabolism enzyme, C-terminal domain"/>
    <property type="match status" value="1"/>
</dbReference>
<dbReference type="GO" id="GO:0030976">
    <property type="term" value="F:thiamine pyrophosphate binding"/>
    <property type="evidence" value="ECO:0007669"/>
    <property type="project" value="InterPro"/>
</dbReference>
<dbReference type="InterPro" id="IPR029061">
    <property type="entry name" value="THDP-binding"/>
</dbReference>
<evidence type="ECO:0000256" key="3">
    <source>
        <dbReference type="ARBA" id="ARBA00022946"/>
    </source>
</evidence>
<dbReference type="AlphaFoldDB" id="A0A6P7SB59"/>
<dbReference type="Gene3D" id="1.10.287.1150">
    <property type="entry name" value="TPP helical domain"/>
    <property type="match status" value="1"/>
</dbReference>
<dbReference type="InterPro" id="IPR001017">
    <property type="entry name" value="DH_E1"/>
</dbReference>
<dbReference type="SMART" id="SM00861">
    <property type="entry name" value="Transket_pyr"/>
    <property type="match status" value="1"/>
</dbReference>
<comment type="similarity">
    <text evidence="2">Belongs to the alpha-ketoglutarate dehydrogenase family.</text>
</comment>
<gene>
    <name evidence="8 9" type="primary">LOC115210904</name>
</gene>
<dbReference type="InterPro" id="IPR042179">
    <property type="entry name" value="KGD_C_sf"/>
</dbReference>
<comment type="cofactor">
    <cofactor evidence="1">
        <name>thiamine diphosphate</name>
        <dbReference type="ChEBI" id="CHEBI:58937"/>
    </cofactor>
</comment>
<dbReference type="PIRSF" id="PIRSF000157">
    <property type="entry name" value="Oxoglu_dh_E1"/>
    <property type="match status" value="1"/>
</dbReference>
<dbReference type="KEGG" id="osn:115210904"/>
<keyword evidence="4" id="KW-0560">Oxidoreductase</keyword>
<dbReference type="SUPFAM" id="SSF52518">
    <property type="entry name" value="Thiamin diphosphate-binding fold (THDP-binding)"/>
    <property type="match status" value="2"/>
</dbReference>
<dbReference type="GO" id="GO:0016624">
    <property type="term" value="F:oxidoreductase activity, acting on the aldehyde or oxo group of donors, disulfide as acceptor"/>
    <property type="evidence" value="ECO:0007669"/>
    <property type="project" value="InterPro"/>
</dbReference>
<dbReference type="Proteomes" id="UP000515154">
    <property type="component" value="Linkage group LG4"/>
</dbReference>
<dbReference type="Pfam" id="PF00676">
    <property type="entry name" value="E1_dh"/>
    <property type="match status" value="1"/>
</dbReference>
<dbReference type="NCBIfam" id="NF008907">
    <property type="entry name" value="PRK12270.1"/>
    <property type="match status" value="1"/>
</dbReference>
<evidence type="ECO:0000256" key="1">
    <source>
        <dbReference type="ARBA" id="ARBA00001964"/>
    </source>
</evidence>
<sequence length="922" mass="103754">MLMLPRRLLRQNWLATKLQSTAAYHSKSGVYGYRPPRDKSTSEEVLCAETIENRIKHSNAYALVQNYRRYGHKLAKLDPLGLKETQSIQQLNPSRYGISGDNEVADINVKGILHCGYGYQSPKELIENLQRQYCGHIGAEFEHLENEVEREWFAHAFETKDSIEVSAERQIALAKLMLRCQTFDQFLASKFTTVKRYGGEGCESMMAAFDEIFSRSSNYGVTDVVMCMPHRGRLNFLTTMLDFPPVRMFRKMKGLTELPPMAKGSGDVLSHLYTSQDLKYGDNTVHVSLIPNPSHLEANNPVAVGKARAKIQSLKIGDYGHDSDTQNKDVLCFQVHGDASFSAQGIISETFSFAECAHFSVGGSIHLIVNNQIGFTTEAERGRSSRYCSDQAKINGYPVLHVNADDPKAIIQAAAIAVDYRQQFHRDVIIDLVCFRRWGHNELDDPMFTQPIMYKAVESRMSIPDTYAQQLTQQDLCSESELKSCVQEWNNVLVENFSKIDSYTPEQFHLLKQWDGYAQASDNITSWDTGVDVDVLKFIGGKSVTVPETTTVHPTIQKTHIDRRRKQIEAGTDLDWATAESLAIGSLLYQGFNVRISGQDVGRGTFSHRHAMIVDQESDDIYIPLNHISSDQVGYFEAANSVLSEEAVLGFEYGMSLEHPKNLVIWEAQFGDFFNGAQPIIDTYVTSGETKWLLQSGLVMLLPHGFDGAGPEHSSCRIERFLQLCDSKEDAIDSDHVNMEIVHPTTSGQYFHLLRRQMVRNYRKPLIVAAPKTLLRLSSAASSLLDMAPGTCYQPVLGDIKVNPESVTRLVFCSGKHFYALNKQRDASNSHNVAIIRLESLCPFPVADLLKEIKKYPNAKEFIWSQEEHRNMGPWSFVAPRFQNLLAFKLHYVGRGTLATAAVGIATEHQKEAQQLIAETFQ</sequence>
<dbReference type="InterPro" id="IPR011603">
    <property type="entry name" value="2oxoglutarate_DH_E1"/>
</dbReference>
<dbReference type="NCBIfam" id="NF006914">
    <property type="entry name" value="PRK09404.1"/>
    <property type="match status" value="1"/>
</dbReference>
<evidence type="ECO:0000313" key="9">
    <source>
        <dbReference type="RefSeq" id="XP_036358485.1"/>
    </source>
</evidence>
<dbReference type="Gene3D" id="3.40.50.12470">
    <property type="match status" value="1"/>
</dbReference>
<keyword evidence="3" id="KW-0809">Transit peptide</keyword>
<name>A0A6P7SB59_9MOLL</name>
<dbReference type="RefSeq" id="XP_036358485.1">
    <property type="nucleotide sequence ID" value="XM_036502592.1"/>
</dbReference>
<accession>A0A6P7SB59</accession>
<dbReference type="InterPro" id="IPR005475">
    <property type="entry name" value="Transketolase-like_Pyr-bd"/>
</dbReference>
<keyword evidence="5" id="KW-0786">Thiamine pyrophosphate</keyword>
<dbReference type="PANTHER" id="PTHR23152:SF4">
    <property type="entry name" value="2-OXOADIPATE DEHYDROGENASE COMPLEX COMPONENT E1"/>
    <property type="match status" value="1"/>
</dbReference>
<dbReference type="Pfam" id="PF02779">
    <property type="entry name" value="Transket_pyr"/>
    <property type="match status" value="1"/>
</dbReference>
<proteinExistence type="inferred from homology"/>
<dbReference type="RefSeq" id="XP_029635542.1">
    <property type="nucleotide sequence ID" value="XM_029779682.2"/>
</dbReference>
<dbReference type="Gene3D" id="3.40.50.970">
    <property type="match status" value="1"/>
</dbReference>
<keyword evidence="7" id="KW-1185">Reference proteome</keyword>
<feature type="domain" description="Transketolase-like pyrimidine-binding" evidence="6">
    <location>
        <begin position="574"/>
        <end position="777"/>
    </location>
</feature>
<evidence type="ECO:0000313" key="8">
    <source>
        <dbReference type="RefSeq" id="XP_029635542.1"/>
    </source>
</evidence>
<evidence type="ECO:0000259" key="6">
    <source>
        <dbReference type="SMART" id="SM00861"/>
    </source>
</evidence>
<evidence type="ECO:0000256" key="4">
    <source>
        <dbReference type="ARBA" id="ARBA00023002"/>
    </source>
</evidence>